<dbReference type="HOGENOM" id="CLU_012349_6_3_1"/>
<evidence type="ECO:0000256" key="4">
    <source>
        <dbReference type="ARBA" id="ARBA00023136"/>
    </source>
</evidence>
<feature type="transmembrane region" description="Helical" evidence="6">
    <location>
        <begin position="262"/>
        <end position="282"/>
    </location>
</feature>
<dbReference type="InterPro" id="IPR037185">
    <property type="entry name" value="EmrE-like"/>
</dbReference>
<dbReference type="OrthoDB" id="6428174at2759"/>
<feature type="transmembrane region" description="Helical" evidence="6">
    <location>
        <begin position="25"/>
        <end position="44"/>
    </location>
</feature>
<evidence type="ECO:0000256" key="2">
    <source>
        <dbReference type="ARBA" id="ARBA00022692"/>
    </source>
</evidence>
<evidence type="ECO:0000256" key="6">
    <source>
        <dbReference type="SAM" id="Phobius"/>
    </source>
</evidence>
<feature type="region of interest" description="Disordered" evidence="5">
    <location>
        <begin position="489"/>
        <end position="597"/>
    </location>
</feature>
<protein>
    <recommendedName>
        <fullName evidence="9">DUF803 domain membrane protein</fullName>
    </recommendedName>
</protein>
<keyword evidence="8" id="KW-1185">Reference proteome</keyword>
<dbReference type="Proteomes" id="UP000007148">
    <property type="component" value="Unassembled WGS sequence"/>
</dbReference>
<dbReference type="Pfam" id="PF05653">
    <property type="entry name" value="Mg_trans_NIPA"/>
    <property type="match status" value="1"/>
</dbReference>
<sequence>MSSATPSASSSSGAHHITMPPQFKIVGILLAVMSGVLIGSSFVFKKKGLLASQGDGKLGEGVAYLKSAMWWTGMIMMILGEICNFAAYSFVEAIVVTPMGALSVVICAILSHFFLNESLTTFGAIGCALCIVGSVVIALNGPKEETVGQILEFQKLFLSPGFLVWSGVVIVASLVIIIFFAPKYGEKSMLWYIGVCSLIGGLSVSCTTGLGAAIVTSIMGDNQFKHWFIYFLLIFVAITLITEIFYLNKALALFNTALVTPTYYVLFTSATLITSIILFQGLKAPATSIITLVMGFLTICLGITLLQMSKVDPTSLKLDRRSTILLQAAKRPTELQEKSITGFEDPGMDALRGGFGTVGSIIRARSMRKSVMSQGSSSPAVEQWRQRHPYASGVDENASGSGIFMPDIKRHQLYDAPVPRDSTFSNNTQDDNDSVRPKRGHKSIKFGQEDTRHFYPTPGTPGVPHHDSVRVSDPYAGAYDYSTASGSINTSTYSSSPNVRNGPRPLPSNSSASATAGGASSLSIKTSGDPFQDAPYRQRERTNSGSEEDDQAEEVPLTASLNKSYPHSKHPEDDQEESYGLVGPPADGVRLVQARRK</sequence>
<evidence type="ECO:0000256" key="5">
    <source>
        <dbReference type="SAM" id="MobiDB-lite"/>
    </source>
</evidence>
<dbReference type="EMBL" id="CAFZ01000520">
    <property type="protein sequence ID" value="CCA75780.1"/>
    <property type="molecule type" value="Genomic_DNA"/>
</dbReference>
<feature type="transmembrane region" description="Helical" evidence="6">
    <location>
        <begin position="289"/>
        <end position="308"/>
    </location>
</feature>
<dbReference type="GO" id="GO:0016020">
    <property type="term" value="C:membrane"/>
    <property type="evidence" value="ECO:0007669"/>
    <property type="project" value="UniProtKB-SubCell"/>
</dbReference>
<evidence type="ECO:0008006" key="9">
    <source>
        <dbReference type="Google" id="ProtNLM"/>
    </source>
</evidence>
<keyword evidence="2 6" id="KW-0812">Transmembrane</keyword>
<dbReference type="InterPro" id="IPR008521">
    <property type="entry name" value="Mg_trans_NIPA"/>
</dbReference>
<feature type="transmembrane region" description="Helical" evidence="6">
    <location>
        <begin position="227"/>
        <end position="247"/>
    </location>
</feature>
<feature type="transmembrane region" description="Helical" evidence="6">
    <location>
        <begin position="121"/>
        <end position="141"/>
    </location>
</feature>
<proteinExistence type="predicted"/>
<dbReference type="GO" id="GO:0015095">
    <property type="term" value="F:magnesium ion transmembrane transporter activity"/>
    <property type="evidence" value="ECO:0007669"/>
    <property type="project" value="InterPro"/>
</dbReference>
<evidence type="ECO:0000256" key="3">
    <source>
        <dbReference type="ARBA" id="ARBA00022989"/>
    </source>
</evidence>
<keyword evidence="3 6" id="KW-1133">Transmembrane helix</keyword>
<comment type="subcellular location">
    <subcellularLocation>
        <location evidence="1">Membrane</location>
        <topology evidence="1">Multi-pass membrane protein</topology>
    </subcellularLocation>
</comment>
<comment type="caution">
    <text evidence="7">The sequence shown here is derived from an EMBL/GenBank/DDBJ whole genome shotgun (WGS) entry which is preliminary data.</text>
</comment>
<feature type="compositionally biased region" description="Low complexity" evidence="5">
    <location>
        <begin position="508"/>
        <end position="523"/>
    </location>
</feature>
<feature type="transmembrane region" description="Helical" evidence="6">
    <location>
        <begin position="94"/>
        <end position="115"/>
    </location>
</feature>
<accession>G4TWT7</accession>
<dbReference type="PANTHER" id="PTHR12570">
    <property type="match status" value="1"/>
</dbReference>
<feature type="transmembrane region" description="Helical" evidence="6">
    <location>
        <begin position="190"/>
        <end position="215"/>
    </location>
</feature>
<gene>
    <name evidence="7" type="ORF">PIIN_09770</name>
</gene>
<organism evidence="7 8">
    <name type="scientific">Serendipita indica (strain DSM 11827)</name>
    <name type="common">Root endophyte fungus</name>
    <name type="synonym">Piriformospora indica</name>
    <dbReference type="NCBI Taxonomy" id="1109443"/>
    <lineage>
        <taxon>Eukaryota</taxon>
        <taxon>Fungi</taxon>
        <taxon>Dikarya</taxon>
        <taxon>Basidiomycota</taxon>
        <taxon>Agaricomycotina</taxon>
        <taxon>Agaricomycetes</taxon>
        <taxon>Sebacinales</taxon>
        <taxon>Serendipitaceae</taxon>
        <taxon>Serendipita</taxon>
    </lineage>
</organism>
<dbReference type="SUPFAM" id="SSF103481">
    <property type="entry name" value="Multidrug resistance efflux transporter EmrE"/>
    <property type="match status" value="1"/>
</dbReference>
<dbReference type="InParanoid" id="G4TWT7"/>
<name>G4TWT7_SERID</name>
<dbReference type="OMA" id="LWYIGVC"/>
<reference evidence="7 8" key="1">
    <citation type="journal article" date="2011" name="PLoS Pathog.">
        <title>Endophytic Life Strategies Decoded by Genome and Transcriptome Analyses of the Mutualistic Root Symbiont Piriformospora indica.</title>
        <authorList>
            <person name="Zuccaro A."/>
            <person name="Lahrmann U."/>
            <person name="Guldener U."/>
            <person name="Langen G."/>
            <person name="Pfiffi S."/>
            <person name="Biedenkopf D."/>
            <person name="Wong P."/>
            <person name="Samans B."/>
            <person name="Grimm C."/>
            <person name="Basiewicz M."/>
            <person name="Murat C."/>
            <person name="Martin F."/>
            <person name="Kogel K.H."/>
        </authorList>
    </citation>
    <scope>NUCLEOTIDE SEQUENCE [LARGE SCALE GENOMIC DNA]</scope>
    <source>
        <strain evidence="7 8">DSM 11827</strain>
    </source>
</reference>
<evidence type="ECO:0000313" key="8">
    <source>
        <dbReference type="Proteomes" id="UP000007148"/>
    </source>
</evidence>
<evidence type="ECO:0000256" key="1">
    <source>
        <dbReference type="ARBA" id="ARBA00004141"/>
    </source>
</evidence>
<feature type="transmembrane region" description="Helical" evidence="6">
    <location>
        <begin position="162"/>
        <end position="184"/>
    </location>
</feature>
<feature type="transmembrane region" description="Helical" evidence="6">
    <location>
        <begin position="68"/>
        <end position="87"/>
    </location>
</feature>
<dbReference type="PANTHER" id="PTHR12570:SF92">
    <property type="entry name" value="SPICHTHYIN, ISOFORM B"/>
    <property type="match status" value="1"/>
</dbReference>
<evidence type="ECO:0000313" key="7">
    <source>
        <dbReference type="EMBL" id="CCA75780.1"/>
    </source>
</evidence>
<dbReference type="AlphaFoldDB" id="G4TWT7"/>
<dbReference type="eggNOG" id="KOG2922">
    <property type="taxonomic scope" value="Eukaryota"/>
</dbReference>
<keyword evidence="4 6" id="KW-0472">Membrane</keyword>
<feature type="region of interest" description="Disordered" evidence="5">
    <location>
        <begin position="417"/>
        <end position="471"/>
    </location>
</feature>